<protein>
    <recommendedName>
        <fullName evidence="3">Myosin tail domain-containing protein</fullName>
    </recommendedName>
</protein>
<organism evidence="4 5">
    <name type="scientific">Dendroctonus ponderosae</name>
    <name type="common">Mountain pine beetle</name>
    <dbReference type="NCBI Taxonomy" id="77166"/>
    <lineage>
        <taxon>Eukaryota</taxon>
        <taxon>Metazoa</taxon>
        <taxon>Ecdysozoa</taxon>
        <taxon>Arthropoda</taxon>
        <taxon>Hexapoda</taxon>
        <taxon>Insecta</taxon>
        <taxon>Pterygota</taxon>
        <taxon>Neoptera</taxon>
        <taxon>Endopterygota</taxon>
        <taxon>Coleoptera</taxon>
        <taxon>Polyphaga</taxon>
        <taxon>Cucujiformia</taxon>
        <taxon>Curculionidae</taxon>
        <taxon>Scolytinae</taxon>
        <taxon>Dendroctonus</taxon>
    </lineage>
</organism>
<evidence type="ECO:0000256" key="2">
    <source>
        <dbReference type="SAM" id="Coils"/>
    </source>
</evidence>
<gene>
    <name evidence="4" type="ORF">D910_02055</name>
</gene>
<evidence type="ECO:0000256" key="1">
    <source>
        <dbReference type="ARBA" id="ARBA00023054"/>
    </source>
</evidence>
<evidence type="ECO:0000259" key="3">
    <source>
        <dbReference type="Pfam" id="PF01576"/>
    </source>
</evidence>
<dbReference type="Proteomes" id="UP000030742">
    <property type="component" value="Unassembled WGS sequence"/>
</dbReference>
<sequence length="511" mass="59573">MHCLRAKIIILGHFLQIEREKADLSVQVIQLSERLEEAEGGAESQFEINKKRDTELLKLRKLLEDVHIESEETAAILKKKHQEIVVDFQDQIDTLAKAKSSSGATTLLDEPFSKCVSNCRAEKEKSKFQSEVYELLSQVESVNKERLISVKHAEKLEITINELNIRIEELNRTVVDITSHKQRLSQENIELTKEVQDIKVNLENVIYLKSQLAGQLDDARRRAEDDERRRSILEANLHQVEIELESIRVQLEEESEARLDLERQLVKSQGEVQVWKSKFESEAAARAEEVEELRRKFSARIQEQEEHIEALLVKVNNLEKQKSRLQSEVEVLIIDLEKANNTARELQKRVEQLERINIDLKSRLDETVQLYEQSQRDLRTKVSELQRTVHELDKTRELKDALVRENKKLAGKHCDNHQNVRFSQCNNSNLDDLGDAKATISELTRRLHEMELELRRLENEREELTAAYKEAEAGRKAEEQRSQRLSAELAQFRHEAEKRLAEKDEEIEAIR</sequence>
<keyword evidence="1 2" id="KW-0175">Coiled coil</keyword>
<dbReference type="InterPro" id="IPR002928">
    <property type="entry name" value="Myosin_tail"/>
</dbReference>
<name>U4TV07_DENPD</name>
<accession>U4TV07</accession>
<dbReference type="OrthoDB" id="2018427at2759"/>
<dbReference type="Gene3D" id="1.20.5.340">
    <property type="match status" value="2"/>
</dbReference>
<dbReference type="STRING" id="77166.U4TV07"/>
<dbReference type="Pfam" id="PF01576">
    <property type="entry name" value="Myosin_tail_1"/>
    <property type="match status" value="1"/>
</dbReference>
<dbReference type="GO" id="GO:0016459">
    <property type="term" value="C:myosin complex"/>
    <property type="evidence" value="ECO:0007669"/>
    <property type="project" value="InterPro"/>
</dbReference>
<proteinExistence type="predicted"/>
<dbReference type="SUPFAM" id="SSF90257">
    <property type="entry name" value="Myosin rod fragments"/>
    <property type="match status" value="1"/>
</dbReference>
<evidence type="ECO:0000313" key="5">
    <source>
        <dbReference type="Proteomes" id="UP000030742"/>
    </source>
</evidence>
<dbReference type="EMBL" id="KB631607">
    <property type="protein sequence ID" value="ERL84627.1"/>
    <property type="molecule type" value="Genomic_DNA"/>
</dbReference>
<evidence type="ECO:0000313" key="4">
    <source>
        <dbReference type="EMBL" id="ERL84627.1"/>
    </source>
</evidence>
<dbReference type="AlphaFoldDB" id="U4TV07"/>
<feature type="domain" description="Myosin tail" evidence="3">
    <location>
        <begin position="16"/>
        <end position="410"/>
    </location>
</feature>
<feature type="coiled-coil region" evidence="2">
    <location>
        <begin position="153"/>
        <end position="495"/>
    </location>
</feature>
<reference evidence="4 5" key="1">
    <citation type="journal article" date="2013" name="Genome Biol.">
        <title>Draft genome of the mountain pine beetle, Dendroctonus ponderosae Hopkins, a major forest pest.</title>
        <authorList>
            <person name="Keeling C.I."/>
            <person name="Yuen M.M."/>
            <person name="Liao N.Y."/>
            <person name="Docking T.R."/>
            <person name="Chan S.K."/>
            <person name="Taylor G.A."/>
            <person name="Palmquist D.L."/>
            <person name="Jackman S.D."/>
            <person name="Nguyen A."/>
            <person name="Li M."/>
            <person name="Henderson H."/>
            <person name="Janes J.K."/>
            <person name="Zhao Y."/>
            <person name="Pandoh P."/>
            <person name="Moore R."/>
            <person name="Sperling F.A."/>
            <person name="Huber D.P."/>
            <person name="Birol I."/>
            <person name="Jones S.J."/>
            <person name="Bohlmann J."/>
        </authorList>
    </citation>
    <scope>NUCLEOTIDE SEQUENCE</scope>
</reference>